<organism evidence="7">
    <name type="scientific">Gracilinema caldarium</name>
    <dbReference type="NCBI Taxonomy" id="215591"/>
    <lineage>
        <taxon>Bacteria</taxon>
        <taxon>Pseudomonadati</taxon>
        <taxon>Spirochaetota</taxon>
        <taxon>Spirochaetia</taxon>
        <taxon>Spirochaetales</taxon>
        <taxon>Breznakiellaceae</taxon>
        <taxon>Gracilinema</taxon>
    </lineage>
</organism>
<evidence type="ECO:0000256" key="5">
    <source>
        <dbReference type="SAM" id="SignalP"/>
    </source>
</evidence>
<name>A0A7C3I2S7_9SPIR</name>
<evidence type="ECO:0000313" key="7">
    <source>
        <dbReference type="EMBL" id="HFH28618.1"/>
    </source>
</evidence>
<evidence type="ECO:0000256" key="4">
    <source>
        <dbReference type="ARBA" id="ARBA00022970"/>
    </source>
</evidence>
<dbReference type="SUPFAM" id="SSF53822">
    <property type="entry name" value="Periplasmic binding protein-like I"/>
    <property type="match status" value="1"/>
</dbReference>
<dbReference type="PANTHER" id="PTHR47151">
    <property type="entry name" value="LEU/ILE/VAL-BINDING ABC TRANSPORTER SUBUNIT"/>
    <property type="match status" value="1"/>
</dbReference>
<keyword evidence="3 5" id="KW-0732">Signal</keyword>
<comment type="caution">
    <text evidence="7">The sequence shown here is derived from an EMBL/GenBank/DDBJ whole genome shotgun (WGS) entry which is preliminary data.</text>
</comment>
<feature type="signal peptide" evidence="5">
    <location>
        <begin position="1"/>
        <end position="18"/>
    </location>
</feature>
<feature type="chain" id="PRO_5027572877" evidence="5">
    <location>
        <begin position="19"/>
        <end position="373"/>
    </location>
</feature>
<dbReference type="GO" id="GO:0006865">
    <property type="term" value="P:amino acid transport"/>
    <property type="evidence" value="ECO:0007669"/>
    <property type="project" value="UniProtKB-KW"/>
</dbReference>
<sequence length="373" mass="39264">MKRNVVILAVMSVCIALVATGCQKKDTSAIKIGVAGAHSGDLASYGLPSVNAAKLVAEAINAKGGINGRKIELVIEDDQCKPELATNAASKLVSSNVVAVIGHICSGATKSALGIYKDSKIITISPSATNPPLTQSGEYPNFFRTIAPDDAQAKLAATFLAQTLKLKTIAVLHDKGDYGKGFAELVKQFAEEQGVTVALFEGVNPGAPDYSAVVNKIGNAKVDGVVWGGYHPEASKLVQQMKDKGMNIPFISDDGVKDNTFIEVAGKYAEGVYATGPMDTTSNPLAIMATEEHKKKFGEEPGAFFLNAYAATLAITNAIAKAGSTDYDKVSAALRSEYVDTPLGKISFDQKGDVIGFGFSVFQVQNGKYVELK</sequence>
<evidence type="ECO:0000256" key="3">
    <source>
        <dbReference type="ARBA" id="ARBA00022729"/>
    </source>
</evidence>
<dbReference type="InterPro" id="IPR028082">
    <property type="entry name" value="Peripla_BP_I"/>
</dbReference>
<protein>
    <submittedName>
        <fullName evidence="7">Branched-chain amino acid ABC transporter substrate-binding protein</fullName>
    </submittedName>
</protein>
<dbReference type="InterPro" id="IPR028081">
    <property type="entry name" value="Leu-bd"/>
</dbReference>
<evidence type="ECO:0000256" key="2">
    <source>
        <dbReference type="ARBA" id="ARBA00022448"/>
    </source>
</evidence>
<dbReference type="PROSITE" id="PS51257">
    <property type="entry name" value="PROKAR_LIPOPROTEIN"/>
    <property type="match status" value="1"/>
</dbReference>
<gene>
    <name evidence="7" type="ORF">ENS59_03790</name>
</gene>
<keyword evidence="4" id="KW-0029">Amino-acid transport</keyword>
<dbReference type="CDD" id="cd06342">
    <property type="entry name" value="PBP1_ABC_LIVBP-like"/>
    <property type="match status" value="1"/>
</dbReference>
<dbReference type="InterPro" id="IPR000709">
    <property type="entry name" value="Leu_Ile_Val-bd"/>
</dbReference>
<dbReference type="Gene3D" id="3.40.50.2300">
    <property type="match status" value="2"/>
</dbReference>
<dbReference type="Pfam" id="PF13458">
    <property type="entry name" value="Peripla_BP_6"/>
    <property type="match status" value="1"/>
</dbReference>
<accession>A0A7C3I2S7</accession>
<evidence type="ECO:0000259" key="6">
    <source>
        <dbReference type="Pfam" id="PF13458"/>
    </source>
</evidence>
<dbReference type="PRINTS" id="PR00337">
    <property type="entry name" value="LEUILEVALBP"/>
</dbReference>
<dbReference type="PANTHER" id="PTHR47151:SF2">
    <property type="entry name" value="AMINO ACID BINDING PROTEIN"/>
    <property type="match status" value="1"/>
</dbReference>
<proteinExistence type="inferred from homology"/>
<keyword evidence="2" id="KW-0813">Transport</keyword>
<reference evidence="7" key="1">
    <citation type="journal article" date="2020" name="mSystems">
        <title>Genome- and Community-Level Interaction Insights into Carbon Utilization and Element Cycling Functions of Hydrothermarchaeota in Hydrothermal Sediment.</title>
        <authorList>
            <person name="Zhou Z."/>
            <person name="Liu Y."/>
            <person name="Xu W."/>
            <person name="Pan J."/>
            <person name="Luo Z.H."/>
            <person name="Li M."/>
        </authorList>
    </citation>
    <scope>NUCLEOTIDE SEQUENCE [LARGE SCALE GENOMIC DNA]</scope>
    <source>
        <strain evidence="7">SpSt-503</strain>
    </source>
</reference>
<feature type="domain" description="Leucine-binding protein" evidence="6">
    <location>
        <begin position="30"/>
        <end position="367"/>
    </location>
</feature>
<dbReference type="EMBL" id="DSVL01000118">
    <property type="protein sequence ID" value="HFH28618.1"/>
    <property type="molecule type" value="Genomic_DNA"/>
</dbReference>
<dbReference type="AlphaFoldDB" id="A0A7C3I2S7"/>
<evidence type="ECO:0000256" key="1">
    <source>
        <dbReference type="ARBA" id="ARBA00010062"/>
    </source>
</evidence>
<comment type="similarity">
    <text evidence="1">Belongs to the leucine-binding protein family.</text>
</comment>